<evidence type="ECO:0000313" key="5">
    <source>
        <dbReference type="EMBL" id="KAK3576920.1"/>
    </source>
</evidence>
<gene>
    <name evidence="5" type="ORF">CHS0354_017598</name>
</gene>
<evidence type="ECO:0000256" key="1">
    <source>
        <dbReference type="ARBA" id="ARBA00002844"/>
    </source>
</evidence>
<evidence type="ECO:0000256" key="4">
    <source>
        <dbReference type="SAM" id="MobiDB-lite"/>
    </source>
</evidence>
<evidence type="ECO:0008006" key="7">
    <source>
        <dbReference type="Google" id="ProtNLM"/>
    </source>
</evidence>
<protein>
    <recommendedName>
        <fullName evidence="7">cAMP-dependent protein kinase inhibitor alpha</fullName>
    </recommendedName>
</protein>
<reference evidence="5" key="3">
    <citation type="submission" date="2023-05" db="EMBL/GenBank/DDBJ databases">
        <authorList>
            <person name="Smith C.H."/>
        </authorList>
    </citation>
    <scope>NUCLEOTIDE SEQUENCE</scope>
    <source>
        <strain evidence="5">CHS0354</strain>
        <tissue evidence="5">Mantle</tissue>
    </source>
</reference>
<dbReference type="Proteomes" id="UP001195483">
    <property type="component" value="Unassembled WGS sequence"/>
</dbReference>
<dbReference type="PANTHER" id="PTHR15416">
    <property type="entry name" value="CAMP-DEPENDENT PROTEIN KINASE INHIBITOR/PKI"/>
    <property type="match status" value="1"/>
</dbReference>
<keyword evidence="6" id="KW-1185">Reference proteome</keyword>
<feature type="region of interest" description="Disordered" evidence="4">
    <location>
        <begin position="42"/>
        <end position="74"/>
    </location>
</feature>
<dbReference type="GO" id="GO:0004862">
    <property type="term" value="F:cAMP-dependent protein kinase inhibitor activity"/>
    <property type="evidence" value="ECO:0007669"/>
    <property type="project" value="InterPro"/>
</dbReference>
<evidence type="ECO:0000256" key="2">
    <source>
        <dbReference type="ARBA" id="ARBA00006393"/>
    </source>
</evidence>
<sequence length="74" mass="7564">MEQQLLQDFLATGRTGRRNALPDILDEQKASINTGSLAFDMNKLSCSDDKGNTSSTEGASGGGGGEVGASNQGS</sequence>
<dbReference type="Pfam" id="PF02827">
    <property type="entry name" value="PKI"/>
    <property type="match status" value="1"/>
</dbReference>
<comment type="caution">
    <text evidence="5">The sequence shown here is derived from an EMBL/GenBank/DDBJ whole genome shotgun (WGS) entry which is preliminary data.</text>
</comment>
<proteinExistence type="inferred from homology"/>
<name>A0AAE0RP42_9BIVA</name>
<dbReference type="EMBL" id="JAEAOA010001088">
    <property type="protein sequence ID" value="KAK3576920.1"/>
    <property type="molecule type" value="Genomic_DNA"/>
</dbReference>
<evidence type="ECO:0000313" key="6">
    <source>
        <dbReference type="Proteomes" id="UP001195483"/>
    </source>
</evidence>
<feature type="region of interest" description="Disordered" evidence="4">
    <location>
        <begin position="1"/>
        <end position="22"/>
    </location>
</feature>
<comment type="function">
    <text evidence="1">Extremely potent competitive inhibitor of cAMP-dependent protein kinase activity, this protein interacts with the catalytic subunit of the enzyme after the cAMP-induced dissociation of its regulatory chains.</text>
</comment>
<organism evidence="5 6">
    <name type="scientific">Potamilus streckersoni</name>
    <dbReference type="NCBI Taxonomy" id="2493646"/>
    <lineage>
        <taxon>Eukaryota</taxon>
        <taxon>Metazoa</taxon>
        <taxon>Spiralia</taxon>
        <taxon>Lophotrochozoa</taxon>
        <taxon>Mollusca</taxon>
        <taxon>Bivalvia</taxon>
        <taxon>Autobranchia</taxon>
        <taxon>Heteroconchia</taxon>
        <taxon>Palaeoheterodonta</taxon>
        <taxon>Unionida</taxon>
        <taxon>Unionoidea</taxon>
        <taxon>Unionidae</taxon>
        <taxon>Ambleminae</taxon>
        <taxon>Lampsilini</taxon>
        <taxon>Potamilus</taxon>
    </lineage>
</organism>
<accession>A0AAE0RP42</accession>
<comment type="similarity">
    <text evidence="2">Belongs to the PKI family.</text>
</comment>
<keyword evidence="3" id="KW-0649">Protein kinase inhibitor</keyword>
<evidence type="ECO:0000256" key="3">
    <source>
        <dbReference type="ARBA" id="ARBA00023013"/>
    </source>
</evidence>
<dbReference type="AlphaFoldDB" id="A0AAE0RP42"/>
<dbReference type="InterPro" id="IPR004171">
    <property type="entry name" value="cAMP_dep_PKI"/>
</dbReference>
<reference evidence="5" key="2">
    <citation type="journal article" date="2021" name="Genome Biol. Evol.">
        <title>Developing a high-quality reference genome for a parasitic bivalve with doubly uniparental inheritance (Bivalvia: Unionida).</title>
        <authorList>
            <person name="Smith C.H."/>
        </authorList>
    </citation>
    <scope>NUCLEOTIDE SEQUENCE</scope>
    <source>
        <strain evidence="5">CHS0354</strain>
        <tissue evidence="5">Mantle</tissue>
    </source>
</reference>
<reference evidence="5" key="1">
    <citation type="journal article" date="2021" name="Genome Biol. Evol.">
        <title>A High-Quality Reference Genome for a Parasitic Bivalve with Doubly Uniparental Inheritance (Bivalvia: Unionida).</title>
        <authorList>
            <person name="Smith C.H."/>
        </authorList>
    </citation>
    <scope>NUCLEOTIDE SEQUENCE</scope>
    <source>
        <strain evidence="5">CHS0354</strain>
    </source>
</reference>